<keyword evidence="3" id="KW-0560">Oxidoreductase</keyword>
<comment type="cofactor">
    <cofactor evidence="1">
        <name>thiamine diphosphate</name>
        <dbReference type="ChEBI" id="CHEBI:58937"/>
    </cofactor>
</comment>
<evidence type="ECO:0000313" key="7">
    <source>
        <dbReference type="EMBL" id="KAK3003781.1"/>
    </source>
</evidence>
<evidence type="ECO:0000313" key="8">
    <source>
        <dbReference type="Proteomes" id="UP001188597"/>
    </source>
</evidence>
<evidence type="ECO:0000256" key="1">
    <source>
        <dbReference type="ARBA" id="ARBA00001964"/>
    </source>
</evidence>
<dbReference type="SMART" id="SM00861">
    <property type="entry name" value="Transket_pyr"/>
    <property type="match status" value="1"/>
</dbReference>
<comment type="caution">
    <text evidence="7">The sequence shown here is derived from an EMBL/GenBank/DDBJ whole genome shotgun (WGS) entry which is preliminary data.</text>
</comment>
<evidence type="ECO:0000256" key="2">
    <source>
        <dbReference type="ARBA" id="ARBA00012277"/>
    </source>
</evidence>
<dbReference type="EC" id="1.2.4.4" evidence="2"/>
<dbReference type="SUPFAM" id="SSF52922">
    <property type="entry name" value="TK C-terminal domain-like"/>
    <property type="match status" value="1"/>
</dbReference>
<feature type="domain" description="Transketolase-like pyrimidine-binding" evidence="6">
    <location>
        <begin position="124"/>
        <end position="279"/>
    </location>
</feature>
<protein>
    <recommendedName>
        <fullName evidence="2">3-methyl-2-oxobutanoate dehydrogenase (2-methylpropanoyl-transferring)</fullName>
        <ecNumber evidence="2">1.2.4.4</ecNumber>
    </recommendedName>
</protein>
<dbReference type="InterPro" id="IPR009014">
    <property type="entry name" value="Transketo_C/PFOR_II"/>
</dbReference>
<dbReference type="Gene3D" id="3.40.50.970">
    <property type="match status" value="2"/>
</dbReference>
<evidence type="ECO:0000256" key="4">
    <source>
        <dbReference type="ARBA" id="ARBA00051764"/>
    </source>
</evidence>
<evidence type="ECO:0000259" key="6">
    <source>
        <dbReference type="SMART" id="SM00861"/>
    </source>
</evidence>
<evidence type="ECO:0000256" key="3">
    <source>
        <dbReference type="ARBA" id="ARBA00023002"/>
    </source>
</evidence>
<comment type="catalytic activity">
    <reaction evidence="4">
        <text>N(6)-[(R)-lipoyl]-L-lysyl-[protein] + 3-methyl-2-oxobutanoate + H(+) = N(6)-[(R)-S(8)-2-methylpropanoyldihydrolipoyl]-L-lysyl-[protein] + CO2</text>
        <dbReference type="Rhea" id="RHEA:13457"/>
        <dbReference type="Rhea" id="RHEA-COMP:10474"/>
        <dbReference type="Rhea" id="RHEA-COMP:10497"/>
        <dbReference type="ChEBI" id="CHEBI:11851"/>
        <dbReference type="ChEBI" id="CHEBI:15378"/>
        <dbReference type="ChEBI" id="CHEBI:16526"/>
        <dbReference type="ChEBI" id="CHEBI:83099"/>
        <dbReference type="ChEBI" id="CHEBI:83142"/>
        <dbReference type="EC" id="1.2.4.4"/>
    </reaction>
    <physiologicalReaction direction="left-to-right" evidence="4">
        <dbReference type="Rhea" id="RHEA:13458"/>
    </physiologicalReaction>
</comment>
<dbReference type="CDD" id="cd07036">
    <property type="entry name" value="TPP_PYR_E1-PDHc-beta_like"/>
    <property type="match status" value="1"/>
</dbReference>
<dbReference type="EMBL" id="JAVXUP010002362">
    <property type="protein sequence ID" value="KAK3003781.1"/>
    <property type="molecule type" value="Genomic_DNA"/>
</dbReference>
<reference evidence="7" key="1">
    <citation type="submission" date="2022-12" db="EMBL/GenBank/DDBJ databases">
        <title>Draft genome assemblies for two species of Escallonia (Escalloniales).</title>
        <authorList>
            <person name="Chanderbali A."/>
            <person name="Dervinis C."/>
            <person name="Anghel I."/>
            <person name="Soltis D."/>
            <person name="Soltis P."/>
            <person name="Zapata F."/>
        </authorList>
    </citation>
    <scope>NUCLEOTIDE SEQUENCE</scope>
    <source>
        <strain evidence="7">UCBG64.0493</strain>
        <tissue evidence="7">Leaf</tissue>
    </source>
</reference>
<accession>A0AA89AJR0</accession>
<keyword evidence="8" id="KW-1185">Reference proteome</keyword>
<dbReference type="PANTHER" id="PTHR42980">
    <property type="entry name" value="2-OXOISOVALERATE DEHYDROGENASE SUBUNIT BETA-RELATED"/>
    <property type="match status" value="1"/>
</dbReference>
<dbReference type="InterPro" id="IPR029061">
    <property type="entry name" value="THDP-binding"/>
</dbReference>
<dbReference type="Pfam" id="PF02780">
    <property type="entry name" value="Transketolase_C"/>
    <property type="match status" value="1"/>
</dbReference>
<dbReference type="GO" id="GO:0009083">
    <property type="term" value="P:branched-chain amino acid catabolic process"/>
    <property type="evidence" value="ECO:0007669"/>
    <property type="project" value="TreeGrafter"/>
</dbReference>
<dbReference type="SUPFAM" id="SSF52518">
    <property type="entry name" value="Thiamin diphosphate-binding fold (THDP-binding)"/>
    <property type="match status" value="1"/>
</dbReference>
<dbReference type="AlphaFoldDB" id="A0AA89AJR0"/>
<dbReference type="FunFam" id="3.40.50.920:FF:000004">
    <property type="entry name" value="2-oxoisovalerate dehydrogenase subunit beta 1, mitochondrial"/>
    <property type="match status" value="1"/>
</dbReference>
<dbReference type="PANTHER" id="PTHR42980:SF1">
    <property type="entry name" value="2-OXOISOVALERATE DEHYDROGENASE SUBUNIT BETA, MITOCHONDRIAL"/>
    <property type="match status" value="1"/>
</dbReference>
<dbReference type="Pfam" id="PF02779">
    <property type="entry name" value="Transket_pyr"/>
    <property type="match status" value="1"/>
</dbReference>
<proteinExistence type="predicted"/>
<dbReference type="Proteomes" id="UP001188597">
    <property type="component" value="Unassembled WGS sequence"/>
</dbReference>
<dbReference type="InterPro" id="IPR033248">
    <property type="entry name" value="Transketolase_C"/>
</dbReference>
<feature type="compositionally biased region" description="Basic and acidic residues" evidence="5">
    <location>
        <begin position="11"/>
        <end position="20"/>
    </location>
</feature>
<evidence type="ECO:0000256" key="5">
    <source>
        <dbReference type="SAM" id="MobiDB-lite"/>
    </source>
</evidence>
<dbReference type="InterPro" id="IPR005475">
    <property type="entry name" value="Transketolase-like_Pyr-bd"/>
</dbReference>
<feature type="region of interest" description="Disordered" evidence="5">
    <location>
        <begin position="52"/>
        <end position="73"/>
    </location>
</feature>
<name>A0AA89AJR0_9ASTE</name>
<gene>
    <name evidence="7" type="ORF">RJ639_019706</name>
</gene>
<dbReference type="GO" id="GO:0003863">
    <property type="term" value="F:branched-chain 2-oxo acid dehydrogenase activity"/>
    <property type="evidence" value="ECO:0007669"/>
    <property type="project" value="UniProtKB-EC"/>
</dbReference>
<sequence>MEETVSQGKPINKEQEETLKSKPSILAAIDELEKLRQPLSAAVADETQLALERHTPTQNPPTPETLDKQADDDHTDIYRRKMANCLRRFGRLGLISKAKNGKRELYSTTSVFPASDNTGSTKSINLFTAVNQALHIALDSDPRSYVFGEDVGFGGVFRCTTGLADQFGKQRVFNTPLCEQGIVGFAIGLAAMIVNEAAKFRYRSGNQFNCGGLTIRAPYGAVGHGGHYHSQSPEAFFCHVPGIKVVIPRSPRQAKGLLLSCIRDPNPVVFFEPKWLYRLAVEEVPENDYMLPLSEAEVIREGSDITLVGWGAQLSIMAEACVEAEKDGISCELIDLRTLIPWDKETVEASVKKTGRLLISHEAPVTGGFGAEISASIVERCFLRLEAPVARVCGLDTPFPLVFEPFYMPTKNKILDAIKATVSY</sequence>
<dbReference type="GO" id="GO:0007584">
    <property type="term" value="P:response to nutrient"/>
    <property type="evidence" value="ECO:0007669"/>
    <property type="project" value="TreeGrafter"/>
</dbReference>
<organism evidence="7 8">
    <name type="scientific">Escallonia herrerae</name>
    <dbReference type="NCBI Taxonomy" id="1293975"/>
    <lineage>
        <taxon>Eukaryota</taxon>
        <taxon>Viridiplantae</taxon>
        <taxon>Streptophyta</taxon>
        <taxon>Embryophyta</taxon>
        <taxon>Tracheophyta</taxon>
        <taxon>Spermatophyta</taxon>
        <taxon>Magnoliopsida</taxon>
        <taxon>eudicotyledons</taxon>
        <taxon>Gunneridae</taxon>
        <taxon>Pentapetalae</taxon>
        <taxon>asterids</taxon>
        <taxon>campanulids</taxon>
        <taxon>Escalloniales</taxon>
        <taxon>Escalloniaceae</taxon>
        <taxon>Escallonia</taxon>
    </lineage>
</organism>
<dbReference type="Gene3D" id="3.40.50.920">
    <property type="match status" value="1"/>
</dbReference>
<feature type="region of interest" description="Disordered" evidence="5">
    <location>
        <begin position="1"/>
        <end position="22"/>
    </location>
</feature>